<evidence type="ECO:0000313" key="9">
    <source>
        <dbReference type="EMBL" id="MDQ6411831.1"/>
    </source>
</evidence>
<evidence type="ECO:0000313" key="8">
    <source>
        <dbReference type="EMBL" id="MCX4150013.1"/>
    </source>
</evidence>
<reference evidence="9" key="1">
    <citation type="submission" date="2022-06" db="EMBL/GenBank/DDBJ databases">
        <title>PHB producers.</title>
        <authorList>
            <person name="Besaury L."/>
        </authorList>
    </citation>
    <scope>NUCLEOTIDE SEQUENCE</scope>
    <source>
        <strain evidence="9 10">SEWS6</strain>
    </source>
</reference>
<evidence type="ECO:0000256" key="1">
    <source>
        <dbReference type="ARBA" id="ARBA00006594"/>
    </source>
</evidence>
<evidence type="ECO:0000259" key="7">
    <source>
        <dbReference type="Pfam" id="PF07669"/>
    </source>
</evidence>
<dbReference type="GO" id="GO:0006304">
    <property type="term" value="P:DNA modification"/>
    <property type="evidence" value="ECO:0007669"/>
    <property type="project" value="InterPro"/>
</dbReference>
<dbReference type="Pfam" id="PF07669">
    <property type="entry name" value="Eco57I"/>
    <property type="match status" value="1"/>
</dbReference>
<dbReference type="GO" id="GO:0009007">
    <property type="term" value="F:site-specific DNA-methyltransferase (adenine-specific) activity"/>
    <property type="evidence" value="ECO:0007669"/>
    <property type="project" value="UniProtKB-EC"/>
</dbReference>
<evidence type="ECO:0000256" key="2">
    <source>
        <dbReference type="ARBA" id="ARBA00011900"/>
    </source>
</evidence>
<dbReference type="InterPro" id="IPR011639">
    <property type="entry name" value="MethylTrfase_TaqI-like_dom"/>
</dbReference>
<protein>
    <recommendedName>
        <fullName evidence="2">site-specific DNA-methyltransferase (adenine-specific)</fullName>
        <ecNumber evidence="2">2.1.1.72</ecNumber>
    </recommendedName>
</protein>
<dbReference type="InterPro" id="IPR029063">
    <property type="entry name" value="SAM-dependent_MTases_sf"/>
</dbReference>
<dbReference type="SUPFAM" id="SSF53335">
    <property type="entry name" value="S-adenosyl-L-methionine-dependent methyltransferases"/>
    <property type="match status" value="1"/>
</dbReference>
<keyword evidence="5" id="KW-0949">S-adenosyl-L-methionine</keyword>
<dbReference type="GO" id="GO:0032259">
    <property type="term" value="P:methylation"/>
    <property type="evidence" value="ECO:0007669"/>
    <property type="project" value="UniProtKB-KW"/>
</dbReference>
<evidence type="ECO:0000256" key="4">
    <source>
        <dbReference type="ARBA" id="ARBA00022679"/>
    </source>
</evidence>
<evidence type="ECO:0000313" key="10">
    <source>
        <dbReference type="Proteomes" id="UP001209412"/>
    </source>
</evidence>
<evidence type="ECO:0000256" key="3">
    <source>
        <dbReference type="ARBA" id="ARBA00022603"/>
    </source>
</evidence>
<dbReference type="Proteomes" id="UP001209412">
    <property type="component" value="Unassembled WGS sequence"/>
</dbReference>
<evidence type="ECO:0000256" key="5">
    <source>
        <dbReference type="ARBA" id="ARBA00022691"/>
    </source>
</evidence>
<comment type="caution">
    <text evidence="9">The sequence shown here is derived from an EMBL/GenBank/DDBJ whole genome shotgun (WGS) entry which is preliminary data.</text>
</comment>
<dbReference type="PANTHER" id="PTHR33841:SF5">
    <property type="entry name" value="DNA METHYLASE (MODIFICATION METHYLASE) (METHYLTRANSFERASE)-RELATED"/>
    <property type="match status" value="1"/>
</dbReference>
<sequence>MQGNIDFDGFGGATQSALVFTDEAEEIKRAAIDELHWLTAIYTASPVVDQLLDRLGWPHEDRRLLDPSCGDGMFLARALDRLLAARPAGFEPGALIEGWEIHPGACHDARARVAQVFTRYGHSASRAAELAQNMVYNRDFLTDGPTRPYADFISGNPPYLRAANVPRYLREQYADYVPEWASADLLHSFLERCGRAVHPDGRIAFVTADRWLLNSGAARLRKSLGERFCIAHLERLEGDHVFYRPKHRKAGSPPRIHPVSVVLQGGSARGLQLSEQPIYPGVDVTRYAGYKTLGEFATVRIAPWLGTTGVFVVDASTAGRLPAEYLVPAVDTDDIVDGKLGEPTRWVIRTTPRTRPCDEIMEHLASQMHRMAARGRNAKLWVPPESTAMDISRESLLVPRIATSPKSVRVPPGVLPINHNLSIVAGTEEQLAVVEEALASPLAAQWAADHCPRLENGYMSLTTQLLRRMPMSNVPV</sequence>
<name>A0AAP5ERJ8_9BURK</name>
<dbReference type="AlphaFoldDB" id="A0AAP5ERJ8"/>
<keyword evidence="4" id="KW-0808">Transferase</keyword>
<dbReference type="EC" id="2.1.1.72" evidence="2"/>
<dbReference type="RefSeq" id="WP_266243630.1">
    <property type="nucleotide sequence ID" value="NZ_JAMXWF010000036.1"/>
</dbReference>
<dbReference type="EMBL" id="JAPKHW010000036">
    <property type="protein sequence ID" value="MCX4150013.1"/>
    <property type="molecule type" value="Genomic_DNA"/>
</dbReference>
<dbReference type="Gene3D" id="3.40.50.150">
    <property type="entry name" value="Vaccinia Virus protein VP39"/>
    <property type="match status" value="1"/>
</dbReference>
<comment type="catalytic activity">
    <reaction evidence="6">
        <text>a 2'-deoxyadenosine in DNA + S-adenosyl-L-methionine = an N(6)-methyl-2'-deoxyadenosine in DNA + S-adenosyl-L-homocysteine + H(+)</text>
        <dbReference type="Rhea" id="RHEA:15197"/>
        <dbReference type="Rhea" id="RHEA-COMP:12418"/>
        <dbReference type="Rhea" id="RHEA-COMP:12419"/>
        <dbReference type="ChEBI" id="CHEBI:15378"/>
        <dbReference type="ChEBI" id="CHEBI:57856"/>
        <dbReference type="ChEBI" id="CHEBI:59789"/>
        <dbReference type="ChEBI" id="CHEBI:90615"/>
        <dbReference type="ChEBI" id="CHEBI:90616"/>
        <dbReference type="EC" id="2.1.1.72"/>
    </reaction>
</comment>
<dbReference type="PRINTS" id="PR00507">
    <property type="entry name" value="N12N6MTFRASE"/>
</dbReference>
<feature type="domain" description="Type II methyltransferase M.TaqI-like" evidence="7">
    <location>
        <begin position="151"/>
        <end position="242"/>
    </location>
</feature>
<comment type="similarity">
    <text evidence="1">Belongs to the N(4)/N(6)-methyltransferase family.</text>
</comment>
<gene>
    <name evidence="9" type="ORF">NIE36_32280</name>
    <name evidence="8" type="ORF">OSB80_32345</name>
</gene>
<accession>A0AAP5ERJ8</accession>
<dbReference type="EMBL" id="JAMXWF010000036">
    <property type="protein sequence ID" value="MDQ6411831.1"/>
    <property type="molecule type" value="Genomic_DNA"/>
</dbReference>
<keyword evidence="10" id="KW-1185">Reference proteome</keyword>
<evidence type="ECO:0000313" key="11">
    <source>
        <dbReference type="Proteomes" id="UP001242288"/>
    </source>
</evidence>
<evidence type="ECO:0000256" key="6">
    <source>
        <dbReference type="ARBA" id="ARBA00047942"/>
    </source>
</evidence>
<dbReference type="PANTHER" id="PTHR33841">
    <property type="entry name" value="DNA METHYLTRANSFERASE YEEA-RELATED"/>
    <property type="match status" value="1"/>
</dbReference>
<dbReference type="InterPro" id="IPR050953">
    <property type="entry name" value="N4_N6_ade-DNA_methylase"/>
</dbReference>
<dbReference type="Proteomes" id="UP001242288">
    <property type="component" value="Unassembled WGS sequence"/>
</dbReference>
<organism evidence="9 11">
    <name type="scientific">Paraburkholderia madseniana</name>
    <dbReference type="NCBI Taxonomy" id="2599607"/>
    <lineage>
        <taxon>Bacteria</taxon>
        <taxon>Pseudomonadati</taxon>
        <taxon>Pseudomonadota</taxon>
        <taxon>Betaproteobacteria</taxon>
        <taxon>Burkholderiales</taxon>
        <taxon>Burkholderiaceae</taxon>
        <taxon>Paraburkholderia</taxon>
    </lineage>
</organism>
<proteinExistence type="inferred from homology"/>
<keyword evidence="3 9" id="KW-0489">Methyltransferase</keyword>